<feature type="compositionally biased region" description="Low complexity" evidence="1">
    <location>
        <begin position="56"/>
        <end position="74"/>
    </location>
</feature>
<gene>
    <name evidence="2" type="ORF">YQE_00041</name>
</gene>
<accession>N6TT22</accession>
<dbReference type="OrthoDB" id="6756816at2759"/>
<sequence>MCATRACKTTSHPPRTKSPKNSPVCHRHHRKPRPNCSDVTSRRSRCEELQLELTSNSRTRVSSSVAGLSSYGSGPQHQSWSQSKGTEIEKIMAKIEQDNRILAELDHSRNTTLGQGLATSVSSHALGECSPPISPITMSHTTPSIYPINASLGQHSYNAGI</sequence>
<dbReference type="AlphaFoldDB" id="N6TT22"/>
<evidence type="ECO:0000313" key="2">
    <source>
        <dbReference type="EMBL" id="ENN83604.1"/>
    </source>
</evidence>
<dbReference type="EMBL" id="KB733854">
    <property type="protein sequence ID" value="ENN83604.1"/>
    <property type="molecule type" value="Genomic_DNA"/>
</dbReference>
<evidence type="ECO:0000256" key="1">
    <source>
        <dbReference type="SAM" id="MobiDB-lite"/>
    </source>
</evidence>
<feature type="compositionally biased region" description="Polar residues" evidence="1">
    <location>
        <begin position="75"/>
        <end position="84"/>
    </location>
</feature>
<organism evidence="2">
    <name type="scientific">Dendroctonus ponderosae</name>
    <name type="common">Mountain pine beetle</name>
    <dbReference type="NCBI Taxonomy" id="77166"/>
    <lineage>
        <taxon>Eukaryota</taxon>
        <taxon>Metazoa</taxon>
        <taxon>Ecdysozoa</taxon>
        <taxon>Arthropoda</taxon>
        <taxon>Hexapoda</taxon>
        <taxon>Insecta</taxon>
        <taxon>Pterygota</taxon>
        <taxon>Neoptera</taxon>
        <taxon>Endopterygota</taxon>
        <taxon>Coleoptera</taxon>
        <taxon>Polyphaga</taxon>
        <taxon>Cucujiformia</taxon>
        <taxon>Curculionidae</taxon>
        <taxon>Scolytinae</taxon>
        <taxon>Dendroctonus</taxon>
    </lineage>
</organism>
<feature type="region of interest" description="Disordered" evidence="1">
    <location>
        <begin position="56"/>
        <end position="84"/>
    </location>
</feature>
<feature type="non-terminal residue" evidence="2">
    <location>
        <position position="1"/>
    </location>
</feature>
<protein>
    <submittedName>
        <fullName evidence="2">Uncharacterized protein</fullName>
    </submittedName>
</protein>
<reference evidence="2" key="1">
    <citation type="journal article" date="2013" name="Genome Biol.">
        <title>Draft genome of the mountain pine beetle, Dendroctonus ponderosae Hopkins, a major forest pest.</title>
        <authorList>
            <person name="Keeling C.I."/>
            <person name="Yuen M.M."/>
            <person name="Liao N.Y."/>
            <person name="Docking T.R."/>
            <person name="Chan S.K."/>
            <person name="Taylor G.A."/>
            <person name="Palmquist D.L."/>
            <person name="Jackman S.D."/>
            <person name="Nguyen A."/>
            <person name="Li M."/>
            <person name="Henderson H."/>
            <person name="Janes J.K."/>
            <person name="Zhao Y."/>
            <person name="Pandoh P."/>
            <person name="Moore R."/>
            <person name="Sperling F.A."/>
            <person name="Huber D.P."/>
            <person name="Birol I."/>
            <person name="Jones S.J."/>
            <person name="Bohlmann J."/>
        </authorList>
    </citation>
    <scope>NUCLEOTIDE SEQUENCE</scope>
</reference>
<proteinExistence type="predicted"/>
<name>N6TT22_DENPD</name>
<dbReference type="HOGENOM" id="CLU_1645460_0_0_1"/>
<feature type="region of interest" description="Disordered" evidence="1">
    <location>
        <begin position="1"/>
        <end position="42"/>
    </location>
</feature>